<feature type="signal peptide" evidence="1">
    <location>
        <begin position="1"/>
        <end position="19"/>
    </location>
</feature>
<dbReference type="WBParaSite" id="PDA_v2.g8903.t1">
    <property type="protein sequence ID" value="PDA_v2.g8903.t1"/>
    <property type="gene ID" value="PDA_v2.g8903"/>
</dbReference>
<evidence type="ECO:0000256" key="1">
    <source>
        <dbReference type="SAM" id="SignalP"/>
    </source>
</evidence>
<accession>A0A914R2Y5</accession>
<keyword evidence="1" id="KW-0732">Signal</keyword>
<name>A0A914R2Y5_9BILA</name>
<feature type="chain" id="PRO_5037493956" evidence="1">
    <location>
        <begin position="20"/>
        <end position="407"/>
    </location>
</feature>
<proteinExistence type="predicted"/>
<organism evidence="2 3">
    <name type="scientific">Panagrolaimus davidi</name>
    <dbReference type="NCBI Taxonomy" id="227884"/>
    <lineage>
        <taxon>Eukaryota</taxon>
        <taxon>Metazoa</taxon>
        <taxon>Ecdysozoa</taxon>
        <taxon>Nematoda</taxon>
        <taxon>Chromadorea</taxon>
        <taxon>Rhabditida</taxon>
        <taxon>Tylenchina</taxon>
        <taxon>Panagrolaimomorpha</taxon>
        <taxon>Panagrolaimoidea</taxon>
        <taxon>Panagrolaimidae</taxon>
        <taxon>Panagrolaimus</taxon>
    </lineage>
</organism>
<dbReference type="AlphaFoldDB" id="A0A914R2Y5"/>
<evidence type="ECO:0000313" key="2">
    <source>
        <dbReference type="Proteomes" id="UP000887578"/>
    </source>
</evidence>
<sequence length="407" mass="45155">MRVLSVIFFAASFISIAFAVQYPCRAVTIFALDMSSNIGTLQDQTMFHKQVDLISQAYHRWHLGYNDIMIGIPTPNGALDGGSFELMDDIPTIDVTFKFEILKQLENIANEFFWSTEHIEDVDYNIVIFTGSKDAAEITAATTQRKNLLDMYRTRVIVITLFDNQPQELQDLQNGGLININDINFYFTLTKDVCNGDITGDPDNQPTPVTVPAYPGNVDIFIQFSANGCPNPSNLNDQIIQIQRLFQNYTFEEDGVRAAIPNPIGMKSGGSNILLYTKESVLQTIKTVESFSKLPTFCSQGITLTNTLQNIDKLLRIKENSSAAMILFSDSTDSTDIAVAANYRQQHLDPINFLIIPVELPGGASLSVLATNKNQTFNINDYNLGKEITEALQTAKTFINGTGIAVN</sequence>
<keyword evidence="2" id="KW-1185">Reference proteome</keyword>
<protein>
    <submittedName>
        <fullName evidence="3">VWFA domain-containing protein</fullName>
    </submittedName>
</protein>
<reference evidence="3" key="1">
    <citation type="submission" date="2022-11" db="UniProtKB">
        <authorList>
            <consortium name="WormBaseParasite"/>
        </authorList>
    </citation>
    <scope>IDENTIFICATION</scope>
</reference>
<evidence type="ECO:0000313" key="3">
    <source>
        <dbReference type="WBParaSite" id="PDA_v2.g8903.t1"/>
    </source>
</evidence>
<dbReference type="Proteomes" id="UP000887578">
    <property type="component" value="Unplaced"/>
</dbReference>